<sequence length="347" mass="39420">MNQLCSKKNPSILRKTSKDDLINFDTKKLCDEWKERAPVFYSFLLTCSSSKNTSSTANWFPNIAIAGSTPLGIIFKDENINEDMLSILQEFHAYLPQTGEDQFDSQLFAGDQLTAERATNVVASVNISSLSKLKRLDILHEAAAIVVDKFVFKGDGLSSMIDDILTTQEKEEIINGQELTDDGRFRCRFQGCPFSFKFDGKSRRKHELTHKPPPPYMESTKKTKTSDDMFNYNCAILADGLFFLDFLDAVSEGDGQRLMRQYKLLLLYCKADGQHSTKYALESLYQFVFIFALLSRRDAERFVWNRTVNNGGGKGKNIALDLDQEHSNNYLKQALKNLGPNFNERSV</sequence>
<dbReference type="Pfam" id="PF20231">
    <property type="entry name" value="DUF6589"/>
    <property type="match status" value="1"/>
</dbReference>
<evidence type="ECO:0000259" key="1">
    <source>
        <dbReference type="Pfam" id="PF20231"/>
    </source>
</evidence>
<proteinExistence type="predicted"/>
<gene>
    <name evidence="2" type="ORF">PEVE_00011657</name>
</gene>
<comment type="caution">
    <text evidence="2">The sequence shown here is derived from an EMBL/GenBank/DDBJ whole genome shotgun (WGS) entry which is preliminary data.</text>
</comment>
<feature type="non-terminal residue" evidence="2">
    <location>
        <position position="347"/>
    </location>
</feature>
<accession>A0ABN8RFS0</accession>
<evidence type="ECO:0000313" key="3">
    <source>
        <dbReference type="Proteomes" id="UP001159427"/>
    </source>
</evidence>
<dbReference type="InterPro" id="IPR046496">
    <property type="entry name" value="DUF6589"/>
</dbReference>
<reference evidence="2 3" key="1">
    <citation type="submission" date="2022-05" db="EMBL/GenBank/DDBJ databases">
        <authorList>
            <consortium name="Genoscope - CEA"/>
            <person name="William W."/>
        </authorList>
    </citation>
    <scope>NUCLEOTIDE SEQUENCE [LARGE SCALE GENOMIC DNA]</scope>
</reference>
<name>A0ABN8RFS0_9CNID</name>
<dbReference type="EMBL" id="CALNXI010001847">
    <property type="protein sequence ID" value="CAH3178249.1"/>
    <property type="molecule type" value="Genomic_DNA"/>
</dbReference>
<protein>
    <recommendedName>
        <fullName evidence="1">DUF6589 domain-containing protein</fullName>
    </recommendedName>
</protein>
<keyword evidence="3" id="KW-1185">Reference proteome</keyword>
<feature type="domain" description="DUF6589" evidence="1">
    <location>
        <begin position="136"/>
        <end position="344"/>
    </location>
</feature>
<evidence type="ECO:0000313" key="2">
    <source>
        <dbReference type="EMBL" id="CAH3178249.1"/>
    </source>
</evidence>
<dbReference type="Proteomes" id="UP001159427">
    <property type="component" value="Unassembled WGS sequence"/>
</dbReference>
<organism evidence="2 3">
    <name type="scientific">Porites evermanni</name>
    <dbReference type="NCBI Taxonomy" id="104178"/>
    <lineage>
        <taxon>Eukaryota</taxon>
        <taxon>Metazoa</taxon>
        <taxon>Cnidaria</taxon>
        <taxon>Anthozoa</taxon>
        <taxon>Hexacorallia</taxon>
        <taxon>Scleractinia</taxon>
        <taxon>Fungiina</taxon>
        <taxon>Poritidae</taxon>
        <taxon>Porites</taxon>
    </lineage>
</organism>